<comment type="caution">
    <text evidence="2">The sequence shown here is derived from an EMBL/GenBank/DDBJ whole genome shotgun (WGS) entry which is preliminary data.</text>
</comment>
<dbReference type="EMBL" id="JAPFFF010000014">
    <property type="protein sequence ID" value="KAK8870868.1"/>
    <property type="molecule type" value="Genomic_DNA"/>
</dbReference>
<dbReference type="Proteomes" id="UP001470230">
    <property type="component" value="Unassembled WGS sequence"/>
</dbReference>
<evidence type="ECO:0008006" key="4">
    <source>
        <dbReference type="Google" id="ProtNLM"/>
    </source>
</evidence>
<proteinExistence type="predicted"/>
<evidence type="ECO:0000313" key="3">
    <source>
        <dbReference type="Proteomes" id="UP001470230"/>
    </source>
</evidence>
<evidence type="ECO:0000256" key="1">
    <source>
        <dbReference type="SAM" id="Phobius"/>
    </source>
</evidence>
<reference evidence="2 3" key="1">
    <citation type="submission" date="2024-04" db="EMBL/GenBank/DDBJ databases">
        <title>Tritrichomonas musculus Genome.</title>
        <authorList>
            <person name="Alves-Ferreira E."/>
            <person name="Grigg M."/>
            <person name="Lorenzi H."/>
            <person name="Galac M."/>
        </authorList>
    </citation>
    <scope>NUCLEOTIDE SEQUENCE [LARGE SCALE GENOMIC DNA]</scope>
    <source>
        <strain evidence="2 3">EAF2021</strain>
    </source>
</reference>
<keyword evidence="1" id="KW-0472">Membrane</keyword>
<keyword evidence="3" id="KW-1185">Reference proteome</keyword>
<gene>
    <name evidence="2" type="ORF">M9Y10_008766</name>
</gene>
<keyword evidence="1" id="KW-1133">Transmembrane helix</keyword>
<evidence type="ECO:0000313" key="2">
    <source>
        <dbReference type="EMBL" id="KAK8870868.1"/>
    </source>
</evidence>
<accession>A0ABR2IYZ5</accession>
<protein>
    <recommendedName>
        <fullName evidence="4">IPT/TIG domain-containing protein</fullName>
    </recommendedName>
</protein>
<name>A0ABR2IYZ5_9EUKA</name>
<keyword evidence="1" id="KW-0812">Transmembrane</keyword>
<sequence>MLFIFFCFFKLSLQYDIVNPESTFCICQNSKTINCQNVCQNLKQLKFTQKSIKKSLKLTKHSPITFLIFGTEEIQPDFNLTLFENRSFTIISPSQNESIILFPGEANAGITHSFIDTKIKLKSGVFNFYKLRLIHSEINPYSDKNTCEIEEDYLDFDYYSLNAISERIYLRPPTSGVKLFCQQYVKQIQFLNDQKIVFGNDTSNFIDFSQIERNGNTTIILNSNEITFTFSQLPTTTDFFPKITFFLKRSTKIFIDEEQFPDEVMELQKYITIEHSDRTIYIESRPGTNPPQFHLVGSGKALYNNKEIKFSSSYCLCEDDSCQKICGSQEIVKFDEIDTTVVGNSIPSLTYCISGTTDQKMPTFDFEHFSKKNLSIVGTSKEQHINVTGDTADDSGHYKLSGIILHSNRNLHFNDITFSKVYFRFDRKSEEAQKYFLKANRLNIDFTTLSNLWDQKIELIPPSKGIGVHTTNIIKEEVKIVVLSSTVISIQNINVSVAEQSDITVYCDGAVNFLIDSKISTNLSNFPKIKIFAEGDINTVNFAGFWPKELSDISAKLTVIHGENPLYVQGDFDGTKYKFNPPIIDHEGIGPIFFNGVLSNYKDSFCVCEGPDCSDICEDESLINFSTKSISSTVFYNPTRTIEYTIKNSDSKSYPVFDLNDFVFKSFIIQSENKRSTIGILPSKNRPDSSISHFFKNVKIVLIENFEYQFGQLELETVSFSKLSKSFDKAKIIQSGMIVDFTSIESLQSNQLLTPCHLFQTVNGGIKLNKIEIKKNNKILLCSSDSCVKIDVENIRESVPTFNTLYGSSERRPFIFILPMKSSDIPKIQLDVSQVENGNSYIEFESIEFSNENHVLADKITVIHGLNNIHIMTPYEDGKFIGEPPHISLVGEADYYINEVKQVSVYVAPDHMTIENDDDRVSHKTSNAIAFVGFTAFGLFILCFIIYKKKNKKIHEVIPAMTMVEIHDKEDDQLSSFIDLEDEQFET</sequence>
<feature type="transmembrane region" description="Helical" evidence="1">
    <location>
        <begin position="928"/>
        <end position="947"/>
    </location>
</feature>
<organism evidence="2 3">
    <name type="scientific">Tritrichomonas musculus</name>
    <dbReference type="NCBI Taxonomy" id="1915356"/>
    <lineage>
        <taxon>Eukaryota</taxon>
        <taxon>Metamonada</taxon>
        <taxon>Parabasalia</taxon>
        <taxon>Tritrichomonadida</taxon>
        <taxon>Tritrichomonadidae</taxon>
        <taxon>Tritrichomonas</taxon>
    </lineage>
</organism>